<dbReference type="InterPro" id="IPR037138">
    <property type="entry name" value="His_deacetylse_dom_sf"/>
</dbReference>
<keyword evidence="7" id="KW-0805">Transcription regulation</keyword>
<dbReference type="GO" id="GO:0040029">
    <property type="term" value="P:epigenetic regulation of gene expression"/>
    <property type="evidence" value="ECO:0007669"/>
    <property type="project" value="TreeGrafter"/>
</dbReference>
<dbReference type="Pfam" id="PF00850">
    <property type="entry name" value="Hist_deacetyl"/>
    <property type="match status" value="1"/>
</dbReference>
<evidence type="ECO:0000256" key="6">
    <source>
        <dbReference type="ARBA" id="ARBA00022853"/>
    </source>
</evidence>
<reference evidence="12" key="1">
    <citation type="journal article" date="2018" name="Nat. Microbiol.">
        <title>Leveraging single-cell genomics to expand the fungal tree of life.</title>
        <authorList>
            <person name="Ahrendt S.R."/>
            <person name="Quandt C.A."/>
            <person name="Ciobanu D."/>
            <person name="Clum A."/>
            <person name="Salamov A."/>
            <person name="Andreopoulos B."/>
            <person name="Cheng J.F."/>
            <person name="Woyke T."/>
            <person name="Pelin A."/>
            <person name="Henrissat B."/>
            <person name="Reynolds N.K."/>
            <person name="Benny G.L."/>
            <person name="Smith M.E."/>
            <person name="James T.Y."/>
            <person name="Grigoriev I.V."/>
        </authorList>
    </citation>
    <scope>NUCLEOTIDE SEQUENCE [LARGE SCALE GENOMIC DNA]</scope>
</reference>
<dbReference type="EC" id="3.5.1.98" evidence="3"/>
<evidence type="ECO:0000313" key="11">
    <source>
        <dbReference type="EMBL" id="RKP13557.1"/>
    </source>
</evidence>
<dbReference type="EMBL" id="KZ987992">
    <property type="protein sequence ID" value="RKP13557.1"/>
    <property type="molecule type" value="Genomic_DNA"/>
</dbReference>
<keyword evidence="4" id="KW-0678">Repressor</keyword>
<keyword evidence="8" id="KW-0804">Transcription</keyword>
<evidence type="ECO:0000313" key="12">
    <source>
        <dbReference type="Proteomes" id="UP000267251"/>
    </source>
</evidence>
<accession>A0A4P9Y3Q7</accession>
<protein>
    <recommendedName>
        <fullName evidence="3">histone deacetylase</fullName>
        <ecNumber evidence="3">3.5.1.98</ecNumber>
    </recommendedName>
</protein>
<dbReference type="SUPFAM" id="SSF52768">
    <property type="entry name" value="Arginase/deacetylase"/>
    <property type="match status" value="1"/>
</dbReference>
<comment type="subcellular location">
    <subcellularLocation>
        <location evidence="1">Nucleus</location>
    </subcellularLocation>
</comment>
<feature type="domain" description="Histone deacetylase" evidence="10">
    <location>
        <begin position="11"/>
        <end position="220"/>
    </location>
</feature>
<dbReference type="InterPro" id="IPR000286">
    <property type="entry name" value="HDACs"/>
</dbReference>
<evidence type="ECO:0000256" key="4">
    <source>
        <dbReference type="ARBA" id="ARBA00022491"/>
    </source>
</evidence>
<proteinExistence type="inferred from homology"/>
<evidence type="ECO:0000256" key="1">
    <source>
        <dbReference type="ARBA" id="ARBA00004123"/>
    </source>
</evidence>
<organism evidence="11 12">
    <name type="scientific">Piptocephalis cylindrospora</name>
    <dbReference type="NCBI Taxonomy" id="1907219"/>
    <lineage>
        <taxon>Eukaryota</taxon>
        <taxon>Fungi</taxon>
        <taxon>Fungi incertae sedis</taxon>
        <taxon>Zoopagomycota</taxon>
        <taxon>Zoopagomycotina</taxon>
        <taxon>Zoopagomycetes</taxon>
        <taxon>Zoopagales</taxon>
        <taxon>Piptocephalidaceae</taxon>
        <taxon>Piptocephalis</taxon>
    </lineage>
</organism>
<name>A0A4P9Y3Q7_9FUNG</name>
<evidence type="ECO:0000259" key="10">
    <source>
        <dbReference type="Pfam" id="PF00850"/>
    </source>
</evidence>
<keyword evidence="6" id="KW-0156">Chromatin regulator</keyword>
<dbReference type="InterPro" id="IPR023696">
    <property type="entry name" value="Ureohydrolase_dom_sf"/>
</dbReference>
<dbReference type="PANTHER" id="PTHR10625:SF5">
    <property type="entry name" value="HISTONE DEACETYLASE"/>
    <property type="match status" value="1"/>
</dbReference>
<evidence type="ECO:0000256" key="8">
    <source>
        <dbReference type="ARBA" id="ARBA00023163"/>
    </source>
</evidence>
<dbReference type="AlphaFoldDB" id="A0A4P9Y3Q7"/>
<keyword evidence="9" id="KW-0539">Nucleus</keyword>
<comment type="similarity">
    <text evidence="2">Belongs to the histone deacetylase family. HD type 2 subfamily.</text>
</comment>
<dbReference type="GO" id="GO:0000118">
    <property type="term" value="C:histone deacetylase complex"/>
    <property type="evidence" value="ECO:0007669"/>
    <property type="project" value="TreeGrafter"/>
</dbReference>
<keyword evidence="5" id="KW-0378">Hydrolase</keyword>
<keyword evidence="12" id="KW-1185">Reference proteome</keyword>
<dbReference type="InterPro" id="IPR023801">
    <property type="entry name" value="His_deacetylse_dom"/>
</dbReference>
<dbReference type="PANTHER" id="PTHR10625">
    <property type="entry name" value="HISTONE DEACETYLASE HDAC1-RELATED"/>
    <property type="match status" value="1"/>
</dbReference>
<dbReference type="Gene3D" id="3.40.800.20">
    <property type="entry name" value="Histone deacetylase domain"/>
    <property type="match status" value="1"/>
</dbReference>
<gene>
    <name evidence="11" type="ORF">BJ684DRAFT_9889</name>
</gene>
<dbReference type="PRINTS" id="PR01270">
    <property type="entry name" value="HDASUPER"/>
</dbReference>
<evidence type="ECO:0000256" key="3">
    <source>
        <dbReference type="ARBA" id="ARBA00012111"/>
    </source>
</evidence>
<evidence type="ECO:0000256" key="7">
    <source>
        <dbReference type="ARBA" id="ARBA00023015"/>
    </source>
</evidence>
<evidence type="ECO:0000256" key="2">
    <source>
        <dbReference type="ARBA" id="ARBA00007738"/>
    </source>
</evidence>
<dbReference type="GO" id="GO:0141221">
    <property type="term" value="F:histone deacetylase activity, hydrolytic mechanism"/>
    <property type="evidence" value="ECO:0007669"/>
    <property type="project" value="UniProtKB-EC"/>
</dbReference>
<dbReference type="Proteomes" id="UP000267251">
    <property type="component" value="Unassembled WGS sequence"/>
</dbReference>
<sequence>MNKYELKTTESRFNSVYLCGQSAECARLSAGGVYAACAAVLRGDVRNAFAVVRPPGHHAEGFCLLNNVVIATRLCQKSFGIRRVLILDWDIHHGNGTQKAFYDDPNVLYISIHRWEEGEFYPSGDDGAPWAIGQGLGRGSNVNVAWSRAGMMDSDYLLAFQTVIMPIAREFDPELVIVSAGFDSAHGDHLGGCHVSPRGYARMLTSLMTLAQGKVVVTLEVR</sequence>
<evidence type="ECO:0000256" key="5">
    <source>
        <dbReference type="ARBA" id="ARBA00022801"/>
    </source>
</evidence>
<evidence type="ECO:0000256" key="9">
    <source>
        <dbReference type="ARBA" id="ARBA00023242"/>
    </source>
</evidence>
<dbReference type="OrthoDB" id="424012at2759"/>